<evidence type="ECO:0000256" key="2">
    <source>
        <dbReference type="ARBA" id="ARBA00022448"/>
    </source>
</evidence>
<dbReference type="InterPro" id="IPR036942">
    <property type="entry name" value="Beta-barrel_TonB_sf"/>
</dbReference>
<dbReference type="Gene3D" id="2.60.40.1120">
    <property type="entry name" value="Carboxypeptidase-like, regulatory domain"/>
    <property type="match status" value="1"/>
</dbReference>
<dbReference type="Proteomes" id="UP000817854">
    <property type="component" value="Unassembled WGS sequence"/>
</dbReference>
<evidence type="ECO:0000256" key="8">
    <source>
        <dbReference type="PROSITE-ProRule" id="PRU01360"/>
    </source>
</evidence>
<dbReference type="Pfam" id="PF13715">
    <property type="entry name" value="CarbopepD_reg_2"/>
    <property type="match status" value="1"/>
</dbReference>
<evidence type="ECO:0000256" key="1">
    <source>
        <dbReference type="ARBA" id="ARBA00004571"/>
    </source>
</evidence>
<dbReference type="SUPFAM" id="SSF56935">
    <property type="entry name" value="Porins"/>
    <property type="match status" value="1"/>
</dbReference>
<evidence type="ECO:0000256" key="5">
    <source>
        <dbReference type="ARBA" id="ARBA00023077"/>
    </source>
</evidence>
<dbReference type="NCBIfam" id="TIGR04057">
    <property type="entry name" value="SusC_RagA_signa"/>
    <property type="match status" value="1"/>
</dbReference>
<evidence type="ECO:0000256" key="7">
    <source>
        <dbReference type="ARBA" id="ARBA00023237"/>
    </source>
</evidence>
<comment type="subcellular location">
    <subcellularLocation>
        <location evidence="1 8">Cell outer membrane</location>
        <topology evidence="1 8">Multi-pass membrane protein</topology>
    </subcellularLocation>
</comment>
<evidence type="ECO:0000259" key="11">
    <source>
        <dbReference type="Pfam" id="PF07715"/>
    </source>
</evidence>
<dbReference type="RefSeq" id="WP_165928867.1">
    <property type="nucleotide sequence ID" value="NZ_VEVQ02000003.1"/>
</dbReference>
<evidence type="ECO:0000259" key="10">
    <source>
        <dbReference type="Pfam" id="PF00593"/>
    </source>
</evidence>
<dbReference type="SUPFAM" id="SSF49464">
    <property type="entry name" value="Carboxypeptidase regulatory domain-like"/>
    <property type="match status" value="1"/>
</dbReference>
<feature type="domain" description="TonB-dependent receptor plug" evidence="11">
    <location>
        <begin position="199"/>
        <end position="316"/>
    </location>
</feature>
<dbReference type="PROSITE" id="PS00018">
    <property type="entry name" value="EF_HAND_1"/>
    <property type="match status" value="1"/>
</dbReference>
<keyword evidence="3 8" id="KW-1134">Transmembrane beta strand</keyword>
<reference evidence="12" key="2">
    <citation type="submission" date="2020-02" db="EMBL/GenBank/DDBJ databases">
        <title>Flavobacterium profundi sp. nov., isolated from a deep-sea seamount.</title>
        <authorList>
            <person name="Zhang D.-C."/>
        </authorList>
    </citation>
    <scope>NUCLEOTIDE SEQUENCE</scope>
    <source>
        <strain evidence="12">EC11</strain>
    </source>
</reference>
<dbReference type="InterPro" id="IPR018247">
    <property type="entry name" value="EF_Hand_1_Ca_BS"/>
</dbReference>
<dbReference type="InterPro" id="IPR023996">
    <property type="entry name" value="TonB-dep_OMP_SusC/RagA"/>
</dbReference>
<dbReference type="Gene3D" id="2.40.170.20">
    <property type="entry name" value="TonB-dependent receptor, beta-barrel domain"/>
    <property type="match status" value="1"/>
</dbReference>
<keyword evidence="7 8" id="KW-0998">Cell outer membrane</keyword>
<dbReference type="Pfam" id="PF00593">
    <property type="entry name" value="TonB_dep_Rec_b-barrel"/>
    <property type="match status" value="1"/>
</dbReference>
<keyword evidence="13" id="KW-1185">Reference proteome</keyword>
<comment type="caution">
    <text evidence="12">The sequence shown here is derived from an EMBL/GenBank/DDBJ whole genome shotgun (WGS) entry which is preliminary data.</text>
</comment>
<evidence type="ECO:0000256" key="6">
    <source>
        <dbReference type="ARBA" id="ARBA00023136"/>
    </source>
</evidence>
<dbReference type="PROSITE" id="PS52016">
    <property type="entry name" value="TONB_DEPENDENT_REC_3"/>
    <property type="match status" value="1"/>
</dbReference>
<keyword evidence="6 8" id="KW-0472">Membrane</keyword>
<organism evidence="12 13">
    <name type="scientific">Flavobacterium jejuense</name>
    <dbReference type="NCBI Taxonomy" id="1544455"/>
    <lineage>
        <taxon>Bacteria</taxon>
        <taxon>Pseudomonadati</taxon>
        <taxon>Bacteroidota</taxon>
        <taxon>Flavobacteriia</taxon>
        <taxon>Flavobacteriales</taxon>
        <taxon>Flavobacteriaceae</taxon>
        <taxon>Flavobacterium</taxon>
    </lineage>
</organism>
<dbReference type="InterPro" id="IPR037066">
    <property type="entry name" value="Plug_dom_sf"/>
</dbReference>
<keyword evidence="4 8" id="KW-0812">Transmembrane</keyword>
<gene>
    <name evidence="12" type="ORF">FIA58_006370</name>
</gene>
<keyword evidence="12" id="KW-0675">Receptor</keyword>
<keyword evidence="5 9" id="KW-0798">TonB box</keyword>
<keyword evidence="2 8" id="KW-0813">Transport</keyword>
<dbReference type="Pfam" id="PF07715">
    <property type="entry name" value="Plug"/>
    <property type="match status" value="1"/>
</dbReference>
<evidence type="ECO:0000313" key="13">
    <source>
        <dbReference type="Proteomes" id="UP000817854"/>
    </source>
</evidence>
<protein>
    <submittedName>
        <fullName evidence="12">TonB-dependent receptor</fullName>
    </submittedName>
</protein>
<dbReference type="EMBL" id="VEVQ02000003">
    <property type="protein sequence ID" value="NHN25298.1"/>
    <property type="molecule type" value="Genomic_DNA"/>
</dbReference>
<dbReference type="NCBIfam" id="TIGR04056">
    <property type="entry name" value="OMP_RagA_SusC"/>
    <property type="match status" value="1"/>
</dbReference>
<proteinExistence type="inferred from homology"/>
<dbReference type="InterPro" id="IPR008969">
    <property type="entry name" value="CarboxyPept-like_regulatory"/>
</dbReference>
<evidence type="ECO:0000256" key="4">
    <source>
        <dbReference type="ARBA" id="ARBA00022692"/>
    </source>
</evidence>
<dbReference type="InterPro" id="IPR023997">
    <property type="entry name" value="TonB-dep_OMP_SusC/RagA_CS"/>
</dbReference>
<comment type="similarity">
    <text evidence="8 9">Belongs to the TonB-dependent receptor family.</text>
</comment>
<accession>A0ABX0INP2</accession>
<dbReference type="InterPro" id="IPR000531">
    <property type="entry name" value="Beta-barrel_TonB"/>
</dbReference>
<evidence type="ECO:0000313" key="12">
    <source>
        <dbReference type="EMBL" id="NHN25298.1"/>
    </source>
</evidence>
<feature type="domain" description="TonB-dependent receptor-like beta-barrel" evidence="10">
    <location>
        <begin position="430"/>
        <end position="1025"/>
    </location>
</feature>
<dbReference type="InterPro" id="IPR012910">
    <property type="entry name" value="Plug_dom"/>
</dbReference>
<evidence type="ECO:0000256" key="9">
    <source>
        <dbReference type="RuleBase" id="RU003357"/>
    </source>
</evidence>
<sequence length="1081" mass="119891">MRTFMFLFCTVIFASTPNIVLSQSVKIKIKIDKEVSVDEIFDMISKQTKYAFIYQDDLFKNHPKLQLKKGVVYMDALINQILVNGQLDVVLTTNDIIIIKKANSNQQIKVTGKVTDDSGYPLPGVTIKVKGTKLGAVTNFDGGYSINVPNLENVLVFSYLGHKSIEIVVGNQTKIDVQMQATISNLEEVVIVGYGKSKRQDLAGFVGVIKTEDINTNSDPTVESQLAGKLSGVLVTRRDGRPGGGASIQVRGLSSLLGSNEPLYVIDGIPYQPNFNDSNNDVNILSFINPADIESVSVLKDASSAAIYGSRAANGVVLITTKKGSLGNKPEFEIDYKTTIQVPKFNIKYLNAEQWLGVVAEAYSNAGEDINGPGSTFTNLGGSTDWVDESLSTSLMNTLNLGVKGTSEKNNYNASLSYTDQGGIVQPSFFKRYNARLNQESKITDNFKIGTNLTYSYSERDAGPNFNLIARQRPDMPRYFINPGDVNSVNYLARAEKTKRLSKSNVILGSLYGELEIIKDLKIKSAFNISRIITKNFTFSPAELDISNVARRSDSNIENTALVWDNTLNYAKRFNETHNIDVLAGASWNRNTNIFEYINSTGFSNEDFLFNLGSADQIQGYSSNKIVSGLGSYFIRSNYSYRDKYYLTFTGRADKSTKFGPNNRWGYFPSVGLAWDISKEKFMQDKTINYLKLKSSVGVTGLASFGDFLFKTFYEPGSYYNGSNGIATSGIPNPNLRWEKTTQLDVGIDFGLFHNKINGSLGYYSKYTNDLILQVPIPLESGGGTTQIQNVGDLNNRGIEFSINANIIDNKDFKWNASFNITYQKNTVEKLGDGIISNFNNTLYLEEGQPLGIFRGYKSAGIFQTQAEIDELNTNAPDGVYQFADTKPGDVKIVDVNGDGEINQFDLTTIGNAIPNFYGGFNSLLTYKKFEISTYFQYQLGSEMIPRLVTDAQKVKANSLFGNYTTGVLNAWTPTNTDTDQPRNFKSDATYNLETVDTDVSNASYLKLKNIRIGYNINALKDVKTVIYLSATDLFTITKYKGSDPEVTEFDDGGTNNYNFGNDSGRYPYSRTFSFGVNFKF</sequence>
<dbReference type="Gene3D" id="2.170.130.10">
    <property type="entry name" value="TonB-dependent receptor, plug domain"/>
    <property type="match status" value="1"/>
</dbReference>
<dbReference type="InterPro" id="IPR039426">
    <property type="entry name" value="TonB-dep_rcpt-like"/>
</dbReference>
<reference evidence="12" key="1">
    <citation type="submission" date="2019-05" db="EMBL/GenBank/DDBJ databases">
        <authorList>
            <person name="Lianzixin W."/>
        </authorList>
    </citation>
    <scope>NUCLEOTIDE SEQUENCE</scope>
    <source>
        <strain evidence="12">EC11</strain>
    </source>
</reference>
<name>A0ABX0INP2_9FLAO</name>
<evidence type="ECO:0000256" key="3">
    <source>
        <dbReference type="ARBA" id="ARBA00022452"/>
    </source>
</evidence>